<dbReference type="Pfam" id="PF00501">
    <property type="entry name" value="AMP-binding"/>
    <property type="match status" value="1"/>
</dbReference>
<feature type="domain" description="Carrier" evidence="5">
    <location>
        <begin position="1"/>
        <end position="69"/>
    </location>
</feature>
<dbReference type="Gene3D" id="1.10.1200.10">
    <property type="entry name" value="ACP-like"/>
    <property type="match status" value="1"/>
</dbReference>
<comment type="caution">
    <text evidence="6">The sequence shown here is derived from an EMBL/GenBank/DDBJ whole genome shotgun (WGS) entry which is preliminary data.</text>
</comment>
<dbReference type="Pfam" id="PF00550">
    <property type="entry name" value="PP-binding"/>
    <property type="match status" value="2"/>
</dbReference>
<dbReference type="OrthoDB" id="9803968at2"/>
<keyword evidence="3" id="KW-0597">Phosphoprotein</keyword>
<dbReference type="GO" id="GO:0044550">
    <property type="term" value="P:secondary metabolite biosynthetic process"/>
    <property type="evidence" value="ECO:0007669"/>
    <property type="project" value="TreeGrafter"/>
</dbReference>
<dbReference type="RefSeq" id="WP_119747091.1">
    <property type="nucleotide sequence ID" value="NZ_QZCG01000003.1"/>
</dbReference>
<dbReference type="InterPro" id="IPR025110">
    <property type="entry name" value="AMP-bd_C"/>
</dbReference>
<dbReference type="InterPro" id="IPR010071">
    <property type="entry name" value="AA_adenyl_dom"/>
</dbReference>
<dbReference type="PROSITE" id="PS00012">
    <property type="entry name" value="PHOSPHOPANTETHEINE"/>
    <property type="match status" value="2"/>
</dbReference>
<name>A0A418T2G9_9RHOB</name>
<dbReference type="NCBIfam" id="TIGR01720">
    <property type="entry name" value="NRPS-para261"/>
    <property type="match status" value="1"/>
</dbReference>
<dbReference type="SUPFAM" id="SSF56801">
    <property type="entry name" value="Acetyl-CoA synthetase-like"/>
    <property type="match status" value="1"/>
</dbReference>
<dbReference type="InterPro" id="IPR042099">
    <property type="entry name" value="ANL_N_sf"/>
</dbReference>
<dbReference type="InterPro" id="IPR001242">
    <property type="entry name" value="Condensation_dom"/>
</dbReference>
<dbReference type="InterPro" id="IPR006162">
    <property type="entry name" value="Ppantetheine_attach_site"/>
</dbReference>
<dbReference type="GO" id="GO:0031177">
    <property type="term" value="F:phosphopantetheine binding"/>
    <property type="evidence" value="ECO:0007669"/>
    <property type="project" value="InterPro"/>
</dbReference>
<dbReference type="GO" id="GO:0003824">
    <property type="term" value="F:catalytic activity"/>
    <property type="evidence" value="ECO:0007669"/>
    <property type="project" value="InterPro"/>
</dbReference>
<dbReference type="Proteomes" id="UP000284202">
    <property type="component" value="Unassembled WGS sequence"/>
</dbReference>
<dbReference type="SUPFAM" id="SSF52777">
    <property type="entry name" value="CoA-dependent acyltransferases"/>
    <property type="match status" value="4"/>
</dbReference>
<reference evidence="7" key="1">
    <citation type="submission" date="2018-09" db="EMBL/GenBank/DDBJ databases">
        <title>Acidovorax cavernicola nov. sp. isolated from Gruta de las Maravillas (Aracena, Spain).</title>
        <authorList>
            <person name="Jurado V."/>
            <person name="Gutierrez-Patricio S."/>
            <person name="Gonzalez-Pimentel J.L."/>
            <person name="Miller A.Z."/>
            <person name="Laiz L."/>
            <person name="Saiz-Jimenez C."/>
        </authorList>
    </citation>
    <scope>NUCLEOTIDE SEQUENCE [LARGE SCALE GENOMIC DNA]</scope>
    <source>
        <strain evidence="7">1011MAR3C25</strain>
    </source>
</reference>
<dbReference type="Pfam" id="PF13193">
    <property type="entry name" value="AMP-binding_C"/>
    <property type="match status" value="1"/>
</dbReference>
<dbReference type="SMART" id="SM00823">
    <property type="entry name" value="PKS_PP"/>
    <property type="match status" value="2"/>
</dbReference>
<dbReference type="InterPro" id="IPR020806">
    <property type="entry name" value="PKS_PP-bd"/>
</dbReference>
<dbReference type="Gene3D" id="3.40.50.12780">
    <property type="entry name" value="N-terminal domain of ligase-like"/>
    <property type="match status" value="1"/>
</dbReference>
<evidence type="ECO:0000256" key="1">
    <source>
        <dbReference type="ARBA" id="ARBA00001957"/>
    </source>
</evidence>
<feature type="domain" description="Carrier" evidence="5">
    <location>
        <begin position="1510"/>
        <end position="1585"/>
    </location>
</feature>
<evidence type="ECO:0000313" key="6">
    <source>
        <dbReference type="EMBL" id="RJE87389.1"/>
    </source>
</evidence>
<evidence type="ECO:0000259" key="5">
    <source>
        <dbReference type="PROSITE" id="PS50075"/>
    </source>
</evidence>
<dbReference type="Pfam" id="PF00668">
    <property type="entry name" value="Condensation"/>
    <property type="match status" value="2"/>
</dbReference>
<dbReference type="PROSITE" id="PS50075">
    <property type="entry name" value="CARRIER"/>
    <property type="match status" value="2"/>
</dbReference>
<organism evidence="6 7">
    <name type="scientific">Paracoccus onubensis</name>
    <dbReference type="NCBI Taxonomy" id="1675788"/>
    <lineage>
        <taxon>Bacteria</taxon>
        <taxon>Pseudomonadati</taxon>
        <taxon>Pseudomonadota</taxon>
        <taxon>Alphaproteobacteria</taxon>
        <taxon>Rhodobacterales</taxon>
        <taxon>Paracoccaceae</taxon>
        <taxon>Paracoccus</taxon>
    </lineage>
</organism>
<dbReference type="SUPFAM" id="SSF47336">
    <property type="entry name" value="ACP-like"/>
    <property type="match status" value="2"/>
</dbReference>
<evidence type="ECO:0000313" key="7">
    <source>
        <dbReference type="Proteomes" id="UP000284202"/>
    </source>
</evidence>
<dbReference type="GO" id="GO:0005829">
    <property type="term" value="C:cytosol"/>
    <property type="evidence" value="ECO:0007669"/>
    <property type="project" value="TreeGrafter"/>
</dbReference>
<feature type="non-terminal residue" evidence="6">
    <location>
        <position position="1"/>
    </location>
</feature>
<dbReference type="Gene3D" id="3.30.300.30">
    <property type="match status" value="1"/>
</dbReference>
<protein>
    <submittedName>
        <fullName evidence="6">Amino acid adenylation domain-containing protein</fullName>
    </submittedName>
</protein>
<dbReference type="CDD" id="cd05930">
    <property type="entry name" value="A_NRPS"/>
    <property type="match status" value="1"/>
</dbReference>
<dbReference type="NCBIfam" id="TIGR01733">
    <property type="entry name" value="AA-adenyl-dom"/>
    <property type="match status" value="1"/>
</dbReference>
<dbReference type="Gene3D" id="3.30.559.10">
    <property type="entry name" value="Chloramphenicol acetyltransferase-like domain"/>
    <property type="match status" value="2"/>
</dbReference>
<dbReference type="InterPro" id="IPR010060">
    <property type="entry name" value="NRPS_synth"/>
</dbReference>
<dbReference type="FunFam" id="3.40.50.980:FF:000001">
    <property type="entry name" value="Non-ribosomal peptide synthetase"/>
    <property type="match status" value="1"/>
</dbReference>
<evidence type="ECO:0000256" key="3">
    <source>
        <dbReference type="ARBA" id="ARBA00022553"/>
    </source>
</evidence>
<dbReference type="PANTHER" id="PTHR45527:SF1">
    <property type="entry name" value="FATTY ACID SYNTHASE"/>
    <property type="match status" value="1"/>
</dbReference>
<dbReference type="SUPFAM" id="SSF53474">
    <property type="entry name" value="alpha/beta-Hydrolases"/>
    <property type="match status" value="1"/>
</dbReference>
<dbReference type="PROSITE" id="PS00455">
    <property type="entry name" value="AMP_BINDING"/>
    <property type="match status" value="1"/>
</dbReference>
<dbReference type="InterPro" id="IPR036736">
    <property type="entry name" value="ACP-like_sf"/>
</dbReference>
<sequence>EAKLAALFAEVLGIDSPGIDDSFFALGGDSISSIQLVARARKAGITVTPRQIFQNPSVAALAPLATIPETGSHSPADPVGDFPATPIMRWLQEQPGNHDSFHQAMLLRVPAHDPQVFEDAIADMLELHHVLRLRRNGGTMTIDPPGSIAAKDCLTVLAQGQDPTAAAERALAELSPDRGNILRAVLAPDPEREEARLLWLAIHHLAIDGVSWRILLPDLSKAAEARASGRAPQPDPVPTSWRDWATALPQAAGKRLGEMPFWQDMAPAAAWPAGPLDPGHDTTGTRGNLIRELPADITRCLLTRAPQRIGARVNDVLLAGFAIALAGWQGARGLDPDTAAFELEGHGREPLLDGADLSRTLGWFTSQFPLRLTLPEAGTDSTAGTDSDQDALDRLLKSVKDQLARLPGNGEGYGLLRHLTPEGAALADQPAAWAGFNYLGRFDAAAGAGEDGFWRPAEGVIPAPRAPRPRPLARLVDLNAVTEDRPEGPVLIADWSWAARHLGTGDIADLAARWFEALSRIAALTDARPERVLTCSDVALTGLDQPAIDRLAERMPLADILPLSPLQQGFLFHASYDDEADDAYIVQMVFALDGPLDTGRLHRAMRAMLARHPNLAARFEMAGARMVQLIPRQPDLPWLLHSPDGTPAERQAERDAILHADRHARFNLGNEPPIRATLIREHKNKHCCAITTHHIAIDGWSSPIMLQELMALYDDPQIFDGRPAPRYRDYLAAIAENDEETSMAAWRDHLAGLEAPTRIAPETSGPPQPELCERIFAPDDWQSLAGAALAAGVTPNTLAQQAWAMVLSHLTGQTDVSFGAIVSGRPPEVAGIEEMVGLFINTVPMRVCLKPRERLVELAQRLQEEQTALGSHHHIALPRLTQDMRMGELFDTLLVYENYPVRVSGTPDEAPQDALRISAAGSHGAAVTHYPLGMMIVPPSRPGEAAKLTLSYRADLFSEDYAGRVQALFARALILLTERPELSCADISLETELQNAPGRGRSDPRMITDLFAEQVARSPDAVALGWEDGQMSYSRLDTESDRLARHLTQSGVQAGDIVGISLPRGPEIAVAILAVWKAGAAYLPLDPTYPSARLKHMLADARPRLIVTDPRTRQILPAGDWNAMMLQELHLVGTDSDTPIPRRKLFAESPAFILYTSGSTGAPKGVVGTHGTVAERLTCPLPEAADDAGARVYIHKTTLNFIDAIYELFMPLLHGDRVEIVPHDDQGDVDSIASIIETRGVTRIVLVPSLLRALLNLPDAAQRLASLCLCASSGEALPGELAVTFRKTLPRAKLLNIYGTSEMWDASAGEARRDQEAANGVPIGKVLEGVGTAILDSFLRPVATGVAGELYVSGHGVAQGYLNRPDLTAARFVACPSGSGQRMYRTGDLVRRQPDGELDYLGRADQQIKIRGFRIEVDEIVALLMKQPDIRQAIAAAVPSPRGGSDLIAYVVATEGARPDPRGLRQTLAQHLPRNMVPLAVMVIDSLPLLPNGKVDRSALPRPEIQPSRPAQTDLQARLCAAMAEVLCLPETGIDDDFFELGGHSLLAARLAARLRMVTGRTVSVRTIFEAPTVQQLEQRLSESEDRFSDDPVLNFPPVGPYAGPAPEPLFCLHPAGGIGWWYRNLPAQLGRGRTIHALQGPEFCSTGNPATMEEAAAEYLDRIETILPVGQLHLLGWSYGGALAFEIALQAQARGRKVTTLALMDAFLLAGLPGFDPAANDKSPGQVLADLLAVTGRLTADFDGLSPDYEAAAEALHGTILGGLDAAMLERFVQASRADVARLGHYRPAGHFDGRLIYFDAVGDKQEPDGSGSELFARHASGLARHPVACRHDEMGHPQHLAVIGRLLSTEYGL</sequence>
<dbReference type="InterPro" id="IPR000873">
    <property type="entry name" value="AMP-dep_synth/lig_dom"/>
</dbReference>
<keyword evidence="2" id="KW-0596">Phosphopantetheine</keyword>
<comment type="cofactor">
    <cofactor evidence="1">
        <name>pantetheine 4'-phosphate</name>
        <dbReference type="ChEBI" id="CHEBI:47942"/>
    </cofactor>
</comment>
<accession>A0A418T2G9</accession>
<evidence type="ECO:0000256" key="2">
    <source>
        <dbReference type="ARBA" id="ARBA00022450"/>
    </source>
</evidence>
<gene>
    <name evidence="6" type="ORF">D3P04_06580</name>
</gene>
<dbReference type="Gene3D" id="3.30.559.30">
    <property type="entry name" value="Nonribosomal peptide synthetase, condensation domain"/>
    <property type="match status" value="2"/>
</dbReference>
<proteinExistence type="predicted"/>
<dbReference type="InterPro" id="IPR001031">
    <property type="entry name" value="Thioesterase"/>
</dbReference>
<dbReference type="Pfam" id="PF00975">
    <property type="entry name" value="Thioesterase"/>
    <property type="match status" value="1"/>
</dbReference>
<evidence type="ECO:0000256" key="4">
    <source>
        <dbReference type="ARBA" id="ARBA00022737"/>
    </source>
</evidence>
<keyword evidence="4" id="KW-0677">Repeat</keyword>
<keyword evidence="7" id="KW-1185">Reference proteome</keyword>
<dbReference type="InterPro" id="IPR029058">
    <property type="entry name" value="AB_hydrolase_fold"/>
</dbReference>
<dbReference type="PANTHER" id="PTHR45527">
    <property type="entry name" value="NONRIBOSOMAL PEPTIDE SYNTHETASE"/>
    <property type="match status" value="1"/>
</dbReference>
<dbReference type="InterPro" id="IPR009081">
    <property type="entry name" value="PP-bd_ACP"/>
</dbReference>
<dbReference type="InterPro" id="IPR045851">
    <property type="entry name" value="AMP-bd_C_sf"/>
</dbReference>
<dbReference type="InterPro" id="IPR023213">
    <property type="entry name" value="CAT-like_dom_sf"/>
</dbReference>
<dbReference type="Gene3D" id="3.40.50.1820">
    <property type="entry name" value="alpha/beta hydrolase"/>
    <property type="match status" value="1"/>
</dbReference>
<dbReference type="EMBL" id="QZCG01000003">
    <property type="protein sequence ID" value="RJE87389.1"/>
    <property type="molecule type" value="Genomic_DNA"/>
</dbReference>
<dbReference type="InterPro" id="IPR020845">
    <property type="entry name" value="AMP-binding_CS"/>
</dbReference>
<dbReference type="GO" id="GO:0043041">
    <property type="term" value="P:amino acid activation for nonribosomal peptide biosynthetic process"/>
    <property type="evidence" value="ECO:0007669"/>
    <property type="project" value="TreeGrafter"/>
</dbReference>